<proteinExistence type="predicted"/>
<dbReference type="Proteomes" id="UP000193920">
    <property type="component" value="Unassembled WGS sequence"/>
</dbReference>
<keyword evidence="1" id="KW-0862">Zinc</keyword>
<dbReference type="PANTHER" id="PTHR45705:SF1">
    <property type="entry name" value="FI20236P1"/>
    <property type="match status" value="1"/>
</dbReference>
<dbReference type="InterPro" id="IPR001164">
    <property type="entry name" value="ArfGAP_dom"/>
</dbReference>
<evidence type="ECO:0000313" key="3">
    <source>
        <dbReference type="EMBL" id="ORY82300.1"/>
    </source>
</evidence>
<dbReference type="Pfam" id="PF01412">
    <property type="entry name" value="ArfGap"/>
    <property type="match status" value="1"/>
</dbReference>
<reference evidence="3 4" key="1">
    <citation type="submission" date="2016-08" db="EMBL/GenBank/DDBJ databases">
        <title>A Parts List for Fungal Cellulosomes Revealed by Comparative Genomics.</title>
        <authorList>
            <consortium name="DOE Joint Genome Institute"/>
            <person name="Haitjema C.H."/>
            <person name="Gilmore S.P."/>
            <person name="Henske J.K."/>
            <person name="Solomon K.V."/>
            <person name="De Groot R."/>
            <person name="Kuo A."/>
            <person name="Mondo S.J."/>
            <person name="Salamov A.A."/>
            <person name="Labutti K."/>
            <person name="Zhao Z."/>
            <person name="Chiniquy J."/>
            <person name="Barry K."/>
            <person name="Brewer H.M."/>
            <person name="Purvine S.O."/>
            <person name="Wright A.T."/>
            <person name="Boxma B."/>
            <person name="Van Alen T."/>
            <person name="Hackstein J.H."/>
            <person name="Baker S.E."/>
            <person name="Grigoriev I.V."/>
            <person name="O'Malley M.A."/>
        </authorList>
    </citation>
    <scope>NUCLEOTIDE SEQUENCE [LARGE SCALE GENOMIC DNA]</scope>
    <source>
        <strain evidence="3 4">G1</strain>
    </source>
</reference>
<dbReference type="AlphaFoldDB" id="A0A1Y2FEC7"/>
<dbReference type="Gene3D" id="1.10.220.150">
    <property type="entry name" value="Arf GTPase activating protein"/>
    <property type="match status" value="1"/>
</dbReference>
<sequence length="77" mass="8989">PQYASINLGVFLCTRCVGIHRKLGTHISRVKSLTLDSWTPEQLEVFILSLLLFHLNKNIYFRITNICLNYFIHNIIN</sequence>
<evidence type="ECO:0000259" key="2">
    <source>
        <dbReference type="PROSITE" id="PS50115"/>
    </source>
</evidence>
<dbReference type="GO" id="GO:0005737">
    <property type="term" value="C:cytoplasm"/>
    <property type="evidence" value="ECO:0007669"/>
    <property type="project" value="TreeGrafter"/>
</dbReference>
<protein>
    <submittedName>
        <fullName evidence="3">Arf GTPase activating protein</fullName>
    </submittedName>
</protein>
<accession>A0A1Y2FEC7</accession>
<dbReference type="EMBL" id="MCOG01000009">
    <property type="protein sequence ID" value="ORY82300.1"/>
    <property type="molecule type" value="Genomic_DNA"/>
</dbReference>
<feature type="non-terminal residue" evidence="3">
    <location>
        <position position="1"/>
    </location>
</feature>
<dbReference type="SUPFAM" id="SSF57863">
    <property type="entry name" value="ArfGap/RecO-like zinc finger"/>
    <property type="match status" value="1"/>
</dbReference>
<dbReference type="OrthoDB" id="10266696at2759"/>
<feature type="domain" description="Arf-GAP" evidence="2">
    <location>
        <begin position="1"/>
        <end position="46"/>
    </location>
</feature>
<dbReference type="InterPro" id="IPR037278">
    <property type="entry name" value="ARFGAP/RecO"/>
</dbReference>
<dbReference type="GO" id="GO:0008270">
    <property type="term" value="F:zinc ion binding"/>
    <property type="evidence" value="ECO:0007669"/>
    <property type="project" value="UniProtKB-KW"/>
</dbReference>
<keyword evidence="4" id="KW-1185">Reference proteome</keyword>
<dbReference type="GO" id="GO:0005096">
    <property type="term" value="F:GTPase activator activity"/>
    <property type="evidence" value="ECO:0007669"/>
    <property type="project" value="InterPro"/>
</dbReference>
<dbReference type="STRING" id="1754190.A0A1Y2FEC7"/>
<dbReference type="InterPro" id="IPR038508">
    <property type="entry name" value="ArfGAP_dom_sf"/>
</dbReference>
<name>A0A1Y2FEC7_9FUNG</name>
<dbReference type="InterPro" id="IPR051718">
    <property type="entry name" value="ARF_GTPase-activating"/>
</dbReference>
<keyword evidence="1" id="KW-0479">Metal-binding</keyword>
<comment type="caution">
    <text evidence="3">The sequence shown here is derived from an EMBL/GenBank/DDBJ whole genome shotgun (WGS) entry which is preliminary data.</text>
</comment>
<organism evidence="3 4">
    <name type="scientific">Neocallimastix californiae</name>
    <dbReference type="NCBI Taxonomy" id="1754190"/>
    <lineage>
        <taxon>Eukaryota</taxon>
        <taxon>Fungi</taxon>
        <taxon>Fungi incertae sedis</taxon>
        <taxon>Chytridiomycota</taxon>
        <taxon>Chytridiomycota incertae sedis</taxon>
        <taxon>Neocallimastigomycetes</taxon>
        <taxon>Neocallimastigales</taxon>
        <taxon>Neocallimastigaceae</taxon>
        <taxon>Neocallimastix</taxon>
    </lineage>
</organism>
<dbReference type="SMART" id="SM00105">
    <property type="entry name" value="ArfGap"/>
    <property type="match status" value="1"/>
</dbReference>
<dbReference type="PROSITE" id="PS50115">
    <property type="entry name" value="ARFGAP"/>
    <property type="match status" value="1"/>
</dbReference>
<keyword evidence="1" id="KW-0863">Zinc-finger</keyword>
<evidence type="ECO:0000313" key="4">
    <source>
        <dbReference type="Proteomes" id="UP000193920"/>
    </source>
</evidence>
<dbReference type="PANTHER" id="PTHR45705">
    <property type="entry name" value="FI20236P1"/>
    <property type="match status" value="1"/>
</dbReference>
<gene>
    <name evidence="3" type="ORF">LY90DRAFT_396997</name>
</gene>
<dbReference type="PRINTS" id="PR00405">
    <property type="entry name" value="REVINTRACTNG"/>
</dbReference>
<evidence type="ECO:0000256" key="1">
    <source>
        <dbReference type="PROSITE-ProRule" id="PRU00288"/>
    </source>
</evidence>